<evidence type="ECO:0000256" key="1">
    <source>
        <dbReference type="RuleBase" id="RU000487"/>
    </source>
</evidence>
<dbReference type="Pfam" id="PF00022">
    <property type="entry name" value="Actin"/>
    <property type="match status" value="1"/>
</dbReference>
<dbReference type="Proteomes" id="UP000011081">
    <property type="component" value="Unassembled WGS sequence"/>
</dbReference>
<dbReference type="InterPro" id="IPR043129">
    <property type="entry name" value="ATPase_NBD"/>
</dbReference>
<protein>
    <recommendedName>
        <fullName evidence="4">Actin-like protein N-terminal domain-containing protein</fullName>
    </recommendedName>
</protein>
<reference evidence="3" key="1">
    <citation type="submission" date="2011-03" db="EMBL/GenBank/DDBJ databases">
        <title>The genome sequence of Vavraia culicis strain floridensis.</title>
        <authorList>
            <consortium name="The Broad Institute Genome Sequencing Platform"/>
            <person name="Cuomo C."/>
            <person name="Becnel J."/>
            <person name="Sanscrainte N."/>
            <person name="Young S.K."/>
            <person name="Zeng Q."/>
            <person name="Gargeya S."/>
            <person name="Fitzgerald M."/>
            <person name="Haas B."/>
            <person name="Abouelleil A."/>
            <person name="Alvarado L."/>
            <person name="Arachchi H.M."/>
            <person name="Berlin A."/>
            <person name="Chapman S.B."/>
            <person name="Gearin G."/>
            <person name="Goldberg J."/>
            <person name="Griggs A."/>
            <person name="Gujja S."/>
            <person name="Hansen M."/>
            <person name="Heiman D."/>
            <person name="Howarth C."/>
            <person name="Larimer J."/>
            <person name="Lui A."/>
            <person name="MacDonald P.J.P."/>
            <person name="McCowen C."/>
            <person name="Montmayeur A."/>
            <person name="Murphy C."/>
            <person name="Neiman D."/>
            <person name="Pearson M."/>
            <person name="Priest M."/>
            <person name="Roberts A."/>
            <person name="Saif S."/>
            <person name="Shea T."/>
            <person name="Sisk P."/>
            <person name="Stolte C."/>
            <person name="Sykes S."/>
            <person name="Wortman J."/>
            <person name="Nusbaum C."/>
            <person name="Birren B."/>
        </authorList>
    </citation>
    <scope>NUCLEOTIDE SEQUENCE [LARGE SCALE GENOMIC DNA]</scope>
    <source>
        <strain evidence="3">floridensis</strain>
    </source>
</reference>
<dbReference type="HOGENOM" id="CLU_070108_0_0_1"/>
<sequence>MIKNNIFIIDIGTSFYKMGYSLRDCSIFGKTPDHTLIDKEINNYETYLNLIEKNLGTEYLIINLGANRRVLSNLFEKRLVQGILFVDDRVMDLYAAGKNNGIVVNVSGSGVECAAVCDSLVIESIRIYSGQEIDSWIVNEDKDKFVFKETFNYLEKNNDELEEKVKKRVVYDVTKAVNDLVDKIKPEMKNSLLANVVLCGGYSKPLSFTDKIYDVLSKEHKNIKVTKELDVFSTYTGCDILSRLEDLDYFIGMKDYEEYGANVLDKFNIEWRK</sequence>
<dbReference type="VEuPathDB" id="MicrosporidiaDB:VCUG_00433"/>
<dbReference type="GeneID" id="19878320"/>
<evidence type="ECO:0000313" key="2">
    <source>
        <dbReference type="EMBL" id="ELA48010.1"/>
    </source>
</evidence>
<dbReference type="OMA" id="ADIGHET"/>
<proteinExistence type="inferred from homology"/>
<dbReference type="InParanoid" id="L2GY43"/>
<evidence type="ECO:0000313" key="3">
    <source>
        <dbReference type="Proteomes" id="UP000011081"/>
    </source>
</evidence>
<dbReference type="STRING" id="948595.L2GY43"/>
<accession>L2GY43</accession>
<dbReference type="SUPFAM" id="SSF53067">
    <property type="entry name" value="Actin-like ATPase domain"/>
    <property type="match status" value="1"/>
</dbReference>
<organism evidence="2 3">
    <name type="scientific">Vavraia culicis (isolate floridensis)</name>
    <name type="common">Microsporidian parasite</name>
    <dbReference type="NCBI Taxonomy" id="948595"/>
    <lineage>
        <taxon>Eukaryota</taxon>
        <taxon>Fungi</taxon>
        <taxon>Fungi incertae sedis</taxon>
        <taxon>Microsporidia</taxon>
        <taxon>Pleistophoridae</taxon>
        <taxon>Vavraia</taxon>
    </lineage>
</organism>
<dbReference type="EMBL" id="GL877408">
    <property type="protein sequence ID" value="ELA48010.1"/>
    <property type="molecule type" value="Genomic_DNA"/>
</dbReference>
<evidence type="ECO:0008006" key="4">
    <source>
        <dbReference type="Google" id="ProtNLM"/>
    </source>
</evidence>
<dbReference type="RefSeq" id="XP_008073456.1">
    <property type="nucleotide sequence ID" value="XM_008075265.1"/>
</dbReference>
<dbReference type="Gene3D" id="3.30.420.40">
    <property type="match status" value="1"/>
</dbReference>
<keyword evidence="3" id="KW-1185">Reference proteome</keyword>
<comment type="similarity">
    <text evidence="1">Belongs to the actin family.</text>
</comment>
<dbReference type="InterPro" id="IPR004000">
    <property type="entry name" value="Actin"/>
</dbReference>
<gene>
    <name evidence="2" type="ORF">VCUG_00433</name>
</gene>
<name>L2GY43_VAVCU</name>
<dbReference type="OrthoDB" id="5132116at2759"/>
<dbReference type="AlphaFoldDB" id="L2GY43"/>
<dbReference type="SMART" id="SM00268">
    <property type="entry name" value="ACTIN"/>
    <property type="match status" value="1"/>
</dbReference>